<dbReference type="InterPro" id="IPR036597">
    <property type="entry name" value="Fido-like_dom_sf"/>
</dbReference>
<evidence type="ECO:0000256" key="3">
    <source>
        <dbReference type="PIRSR" id="PIRSR640198-3"/>
    </source>
</evidence>
<dbReference type="eggNOG" id="COG3177">
    <property type="taxonomic scope" value="Bacteria"/>
</dbReference>
<dbReference type="OrthoDB" id="9813719at2"/>
<keyword evidence="2" id="KW-0067">ATP-binding</keyword>
<feature type="domain" description="Fido" evidence="4">
    <location>
        <begin position="144"/>
        <end position="294"/>
    </location>
</feature>
<reference evidence="5" key="1">
    <citation type="submission" date="2009-10" db="EMBL/GenBank/DDBJ databases">
        <authorList>
            <person name="Weinstock G."/>
            <person name="Sodergren E."/>
            <person name="Clifton S."/>
            <person name="Fulton L."/>
            <person name="Fulton B."/>
            <person name="Courtney L."/>
            <person name="Fronick C."/>
            <person name="Harrison M."/>
            <person name="Strong C."/>
            <person name="Farmer C."/>
            <person name="Delahaunty K."/>
            <person name="Markovic C."/>
            <person name="Hall O."/>
            <person name="Minx P."/>
            <person name="Tomlinson C."/>
            <person name="Mitreva M."/>
            <person name="Nelson J."/>
            <person name="Hou S."/>
            <person name="Wollam A."/>
            <person name="Pepin K.H."/>
            <person name="Johnson M."/>
            <person name="Bhonagiri V."/>
            <person name="Nash W.E."/>
            <person name="Warren W."/>
            <person name="Chinwalla A."/>
            <person name="Mardis E.R."/>
            <person name="Wilson R.K."/>
        </authorList>
    </citation>
    <scope>NUCLEOTIDE SEQUENCE [LARGE SCALE GENOMIC DNA]</scope>
    <source>
        <strain evidence="5">ATCC 700122</strain>
    </source>
</reference>
<comment type="caution">
    <text evidence="5">The sequence shown here is derived from an EMBL/GenBank/DDBJ whole genome shotgun (WGS) entry which is preliminary data.</text>
</comment>
<dbReference type="AlphaFoldDB" id="D0WFB4"/>
<gene>
    <name evidence="5" type="ORF">HMPREF0762_00432</name>
</gene>
<sequence>MGFLSAAEIAELWEVSERSVRNYCAQGRVPGAFLMGKTWSIPADAAKPTRSNAKASATSPLLTRLREEKTSKFKGGIYHKIQVELTYSSNRIEGSRLSLDQTRMIFETATIGTEGESVRVDDIVETRNHFRAVDYLINHAQDPLSEAMIKELHRILKAGTTDSTKDWFSVGEYKRLPNEVGGRKTALPENVAKEMKALLKTYDPRARHTFEDIIGFHVRFERIHPFQDGNGRVGRLVMFKECLMNYVVPFIIADDMKSFYYRGLVEWDNEKGYLADTCLSAQDQFKATLDYFRIAYA</sequence>
<name>D0WFB4_SLAES</name>
<dbReference type="PROSITE" id="PS51459">
    <property type="entry name" value="FIDO"/>
    <property type="match status" value="1"/>
</dbReference>
<evidence type="ECO:0000313" key="6">
    <source>
        <dbReference type="Proteomes" id="UP000006001"/>
    </source>
</evidence>
<dbReference type="Proteomes" id="UP000006001">
    <property type="component" value="Unassembled WGS sequence"/>
</dbReference>
<feature type="binding site" evidence="2">
    <location>
        <begin position="260"/>
        <end position="261"/>
    </location>
    <ligand>
        <name>ATP</name>
        <dbReference type="ChEBI" id="CHEBI:30616"/>
    </ligand>
</feature>
<dbReference type="PANTHER" id="PTHR13504">
    <property type="entry name" value="FIDO DOMAIN-CONTAINING PROTEIN DDB_G0283145"/>
    <property type="match status" value="1"/>
</dbReference>
<dbReference type="InterPro" id="IPR003812">
    <property type="entry name" value="Fido"/>
</dbReference>
<accession>D0WFB4</accession>
<evidence type="ECO:0000256" key="2">
    <source>
        <dbReference type="PIRSR" id="PIRSR640198-2"/>
    </source>
</evidence>
<dbReference type="Pfam" id="PF02661">
    <property type="entry name" value="Fic"/>
    <property type="match status" value="1"/>
</dbReference>
<dbReference type="HOGENOM" id="CLU_040460_2_0_11"/>
<evidence type="ECO:0000256" key="1">
    <source>
        <dbReference type="PIRSR" id="PIRSR640198-1"/>
    </source>
</evidence>
<protein>
    <submittedName>
        <fullName evidence="5">Fic family protein</fullName>
    </submittedName>
</protein>
<dbReference type="SUPFAM" id="SSF140931">
    <property type="entry name" value="Fic-like"/>
    <property type="match status" value="1"/>
</dbReference>
<keyword evidence="2" id="KW-0547">Nucleotide-binding</keyword>
<dbReference type="PANTHER" id="PTHR13504:SF38">
    <property type="entry name" value="FIDO DOMAIN-CONTAINING PROTEIN"/>
    <property type="match status" value="1"/>
</dbReference>
<dbReference type="EMBL" id="ACUX02000005">
    <property type="protein sequence ID" value="EEZ61798.1"/>
    <property type="molecule type" value="Genomic_DNA"/>
</dbReference>
<keyword evidence="6" id="KW-1185">Reference proteome</keyword>
<feature type="active site" evidence="1">
    <location>
        <position position="224"/>
    </location>
</feature>
<feature type="site" description="Important for autoinhibition of adenylyltransferase activity" evidence="3">
    <location>
        <position position="93"/>
    </location>
</feature>
<proteinExistence type="predicted"/>
<feature type="binding site" evidence="2">
    <location>
        <begin position="228"/>
        <end position="235"/>
    </location>
    <ligand>
        <name>ATP</name>
        <dbReference type="ChEBI" id="CHEBI:30616"/>
    </ligand>
</feature>
<dbReference type="GO" id="GO:0005524">
    <property type="term" value="F:ATP binding"/>
    <property type="evidence" value="ECO:0007669"/>
    <property type="project" value="UniProtKB-KW"/>
</dbReference>
<evidence type="ECO:0000313" key="5">
    <source>
        <dbReference type="EMBL" id="EEZ61798.1"/>
    </source>
</evidence>
<evidence type="ECO:0000259" key="4">
    <source>
        <dbReference type="PROSITE" id="PS51459"/>
    </source>
</evidence>
<dbReference type="Gene3D" id="1.10.3290.10">
    <property type="entry name" value="Fido-like domain"/>
    <property type="match status" value="1"/>
</dbReference>
<dbReference type="STRING" id="649764.HMPREF0762_00432"/>
<dbReference type="InterPro" id="IPR040198">
    <property type="entry name" value="Fido_containing"/>
</dbReference>
<organism evidence="5 6">
    <name type="scientific">Slackia exigua (strain ATCC 700122 / DSM 15923 / CIP 105133 / JCM 11022 / KCTC 5966 / S-7)</name>
    <dbReference type="NCBI Taxonomy" id="649764"/>
    <lineage>
        <taxon>Bacteria</taxon>
        <taxon>Bacillati</taxon>
        <taxon>Actinomycetota</taxon>
        <taxon>Coriobacteriia</taxon>
        <taxon>Eggerthellales</taxon>
        <taxon>Eggerthellaceae</taxon>
        <taxon>Slackia</taxon>
    </lineage>
</organism>